<dbReference type="EMBL" id="CAJVPY010002569">
    <property type="protein sequence ID" value="CAG8565044.1"/>
    <property type="molecule type" value="Genomic_DNA"/>
</dbReference>
<evidence type="ECO:0000313" key="2">
    <source>
        <dbReference type="Proteomes" id="UP000789405"/>
    </source>
</evidence>
<dbReference type="OrthoDB" id="2426825at2759"/>
<name>A0A9N9BIG4_9GLOM</name>
<keyword evidence="2" id="KW-1185">Reference proteome</keyword>
<protein>
    <submittedName>
        <fullName evidence="1">11321_t:CDS:1</fullName>
    </submittedName>
</protein>
<dbReference type="Proteomes" id="UP000789405">
    <property type="component" value="Unassembled WGS sequence"/>
</dbReference>
<accession>A0A9N9BIG4</accession>
<reference evidence="1" key="1">
    <citation type="submission" date="2021-06" db="EMBL/GenBank/DDBJ databases">
        <authorList>
            <person name="Kallberg Y."/>
            <person name="Tangrot J."/>
            <person name="Rosling A."/>
        </authorList>
    </citation>
    <scope>NUCLEOTIDE SEQUENCE</scope>
    <source>
        <strain evidence="1">MA453B</strain>
    </source>
</reference>
<organism evidence="1 2">
    <name type="scientific">Dentiscutata erythropus</name>
    <dbReference type="NCBI Taxonomy" id="1348616"/>
    <lineage>
        <taxon>Eukaryota</taxon>
        <taxon>Fungi</taxon>
        <taxon>Fungi incertae sedis</taxon>
        <taxon>Mucoromycota</taxon>
        <taxon>Glomeromycotina</taxon>
        <taxon>Glomeromycetes</taxon>
        <taxon>Diversisporales</taxon>
        <taxon>Gigasporaceae</taxon>
        <taxon>Dentiscutata</taxon>
    </lineage>
</organism>
<sequence length="194" mass="21760">MDINSASFTKIFPNARKCFNLSDKFSIPKPLFEYATFATTLSFYPEGNDKIDEVIDTRGSNCPINATEAAKISLFGEFLDGPEKLQIITNQMLASLSRSSKWKLYSAERKGSLKSACRPDYMAVAEIKNKSIEIRYLKTGRPNSSLDKQLRDYNKLNRLAKDSINETWWPKIIVSSQTSTPTADSPSQPSTPTV</sequence>
<gene>
    <name evidence="1" type="ORF">DERYTH_LOCUS5924</name>
</gene>
<dbReference type="AlphaFoldDB" id="A0A9N9BIG4"/>
<feature type="non-terminal residue" evidence="1">
    <location>
        <position position="1"/>
    </location>
</feature>
<evidence type="ECO:0000313" key="1">
    <source>
        <dbReference type="EMBL" id="CAG8565044.1"/>
    </source>
</evidence>
<comment type="caution">
    <text evidence="1">The sequence shown here is derived from an EMBL/GenBank/DDBJ whole genome shotgun (WGS) entry which is preliminary data.</text>
</comment>
<proteinExistence type="predicted"/>